<dbReference type="AlphaFoldDB" id="A0A2S7T4J2"/>
<feature type="region of interest" description="Disordered" evidence="3">
    <location>
        <begin position="360"/>
        <end position="383"/>
    </location>
</feature>
<dbReference type="RefSeq" id="WP_146106174.1">
    <property type="nucleotide sequence ID" value="NZ_MQVX01000001.1"/>
</dbReference>
<dbReference type="InterPro" id="IPR037066">
    <property type="entry name" value="Plug_dom_sf"/>
</dbReference>
<protein>
    <recommendedName>
        <fullName evidence="4">M23ase beta-sheet core domain-containing protein</fullName>
    </recommendedName>
</protein>
<keyword evidence="2" id="KW-0472">Membrane</keyword>
<evidence type="ECO:0000259" key="4">
    <source>
        <dbReference type="Pfam" id="PF01551"/>
    </source>
</evidence>
<comment type="similarity">
    <text evidence="2">Belongs to the TonB-dependent receptor family.</text>
</comment>
<evidence type="ECO:0000313" key="6">
    <source>
        <dbReference type="Proteomes" id="UP000239366"/>
    </source>
</evidence>
<keyword evidence="2" id="KW-0813">Transport</keyword>
<evidence type="ECO:0000256" key="3">
    <source>
        <dbReference type="SAM" id="MobiDB-lite"/>
    </source>
</evidence>
<keyword evidence="2" id="KW-1134">Transmembrane beta strand</keyword>
<keyword evidence="1" id="KW-0732">Signal</keyword>
<feature type="domain" description="M23ase beta-sheet core" evidence="4">
    <location>
        <begin position="26"/>
        <end position="120"/>
    </location>
</feature>
<dbReference type="Pfam" id="PF01551">
    <property type="entry name" value="Peptidase_M23"/>
    <property type="match status" value="1"/>
</dbReference>
<name>A0A2S7T4J2_9FLAO</name>
<evidence type="ECO:0000313" key="5">
    <source>
        <dbReference type="EMBL" id="PQJ14574.1"/>
    </source>
</evidence>
<dbReference type="SUPFAM" id="SSF56935">
    <property type="entry name" value="Porins"/>
    <property type="match status" value="1"/>
</dbReference>
<dbReference type="GO" id="GO:0009279">
    <property type="term" value="C:cell outer membrane"/>
    <property type="evidence" value="ECO:0007669"/>
    <property type="project" value="UniProtKB-SubCell"/>
</dbReference>
<feature type="compositionally biased region" description="Basic residues" evidence="3">
    <location>
        <begin position="364"/>
        <end position="376"/>
    </location>
</feature>
<evidence type="ECO:0000256" key="1">
    <source>
        <dbReference type="ARBA" id="ARBA00022729"/>
    </source>
</evidence>
<dbReference type="InterPro" id="IPR011055">
    <property type="entry name" value="Dup_hybrid_motif"/>
</dbReference>
<keyword evidence="2" id="KW-0998">Cell outer membrane</keyword>
<dbReference type="PANTHER" id="PTHR21666">
    <property type="entry name" value="PEPTIDASE-RELATED"/>
    <property type="match status" value="1"/>
</dbReference>
<dbReference type="InterPro" id="IPR050570">
    <property type="entry name" value="Cell_wall_metabolism_enzyme"/>
</dbReference>
<dbReference type="OrthoDB" id="1522859at2"/>
<comment type="subcellular location">
    <subcellularLocation>
        <location evidence="2">Cell outer membrane</location>
        <topology evidence="2">Multi-pass membrane protein</topology>
    </subcellularLocation>
</comment>
<dbReference type="PROSITE" id="PS52016">
    <property type="entry name" value="TONB_DEPENDENT_REC_3"/>
    <property type="match status" value="1"/>
</dbReference>
<organism evidence="5 6">
    <name type="scientific">Aureicoccus marinus</name>
    <dbReference type="NCBI Taxonomy" id="754435"/>
    <lineage>
        <taxon>Bacteria</taxon>
        <taxon>Pseudomonadati</taxon>
        <taxon>Bacteroidota</taxon>
        <taxon>Flavobacteriia</taxon>
        <taxon>Flavobacteriales</taxon>
        <taxon>Flavobacteriaceae</taxon>
        <taxon>Aureicoccus</taxon>
    </lineage>
</organism>
<dbReference type="GO" id="GO:0004222">
    <property type="term" value="F:metalloendopeptidase activity"/>
    <property type="evidence" value="ECO:0007669"/>
    <property type="project" value="TreeGrafter"/>
</dbReference>
<dbReference type="SUPFAM" id="SSF51261">
    <property type="entry name" value="Duplicated hybrid motif"/>
    <property type="match status" value="1"/>
</dbReference>
<proteinExistence type="inferred from homology"/>
<keyword evidence="2" id="KW-0812">Transmembrane</keyword>
<dbReference type="InterPro" id="IPR039426">
    <property type="entry name" value="TonB-dep_rcpt-like"/>
</dbReference>
<reference evidence="6" key="1">
    <citation type="submission" date="2016-11" db="EMBL/GenBank/DDBJ databases">
        <title>Trade-off between light-utilization and light-protection in marine flavobacteria.</title>
        <authorList>
            <person name="Kumagai Y."/>
            <person name="Yoshizawa S."/>
            <person name="Kogure K."/>
        </authorList>
    </citation>
    <scope>NUCLEOTIDE SEQUENCE [LARGE SCALE GENOMIC DNA]</scope>
    <source>
        <strain evidence="6">SG-18</strain>
    </source>
</reference>
<dbReference type="CDD" id="cd12797">
    <property type="entry name" value="M23_peptidase"/>
    <property type="match status" value="1"/>
</dbReference>
<accession>A0A2S7T4J2</accession>
<dbReference type="InterPro" id="IPR016047">
    <property type="entry name" value="M23ase_b-sheet_dom"/>
</dbReference>
<dbReference type="Proteomes" id="UP000239366">
    <property type="component" value="Unassembled WGS sequence"/>
</dbReference>
<comment type="caution">
    <text evidence="5">The sequence shown here is derived from an EMBL/GenBank/DDBJ whole genome shotgun (WGS) entry which is preliminary data.</text>
</comment>
<gene>
    <name evidence="5" type="ORF">BST99_01365</name>
</gene>
<sequence length="471" mass="52712">MATNQINRITSGFGPAKNPFNGNLQQHKGIDLSAKTGVPVYASADGLVQISDYNEKNGEYLRLEHQEGYATRYLHLQKRMVEKGQSVKMGDLIGFVGSTGLSTGPHLHFEILLNNNPQDPLGFIDFGQAEERYGKKVKAKKPKTAQGGINTVRQPRKPMEGVKSIDLIINSTTTDAELQKIKSDLAKDGIDFSYTVVRNDDKEIISIELSMNGKGENGAQFNGNYNLNGEEPISPIAIHYDDQSNQISFGNMEYKGKRIRAGNTFVIRGDRNGGEKEEQIIILNGDKTHTFKADSIVWKSIGDSVHFETIDIEGGAEKVIRLTDKHKVIRIKGDLNEDEIIHLNPKEEVEVEVIRIEDKDEKGKHKSKRRKRKKRVKESETDGSRVVIRTNSSDSVRVKVISDTDNEFVVVRNHGDKEPMYIVDGKVVDKDKMIQMNPDKIESINILKGESAKELYGRKGKNGVVVINTKK</sequence>
<dbReference type="Gene3D" id="2.170.130.10">
    <property type="entry name" value="TonB-dependent receptor, plug domain"/>
    <property type="match status" value="1"/>
</dbReference>
<dbReference type="Gene3D" id="2.70.70.10">
    <property type="entry name" value="Glucose Permease (Domain IIA)"/>
    <property type="match status" value="1"/>
</dbReference>
<dbReference type="PANTHER" id="PTHR21666:SF289">
    <property type="entry name" value="L-ALA--D-GLU ENDOPEPTIDASE"/>
    <property type="match status" value="1"/>
</dbReference>
<dbReference type="EMBL" id="MQVX01000001">
    <property type="protein sequence ID" value="PQJ14574.1"/>
    <property type="molecule type" value="Genomic_DNA"/>
</dbReference>
<evidence type="ECO:0000256" key="2">
    <source>
        <dbReference type="PROSITE-ProRule" id="PRU01360"/>
    </source>
</evidence>
<keyword evidence="6" id="KW-1185">Reference proteome</keyword>